<evidence type="ECO:0000313" key="4">
    <source>
        <dbReference type="Proteomes" id="UP000499080"/>
    </source>
</evidence>
<dbReference type="EMBL" id="BGPR01033625">
    <property type="protein sequence ID" value="GBO07638.1"/>
    <property type="molecule type" value="Genomic_DNA"/>
</dbReference>
<evidence type="ECO:0008006" key="5">
    <source>
        <dbReference type="Google" id="ProtNLM"/>
    </source>
</evidence>
<dbReference type="EMBL" id="BGPR01022399">
    <property type="protein sequence ID" value="GBN88661.1"/>
    <property type="molecule type" value="Genomic_DNA"/>
</dbReference>
<dbReference type="AlphaFoldDB" id="A0A4Y2SL71"/>
<evidence type="ECO:0000313" key="2">
    <source>
        <dbReference type="EMBL" id="GBN88661.1"/>
    </source>
</evidence>
<dbReference type="Proteomes" id="UP000499080">
    <property type="component" value="Unassembled WGS sequence"/>
</dbReference>
<gene>
    <name evidence="2" type="ORF">AVEN_264806_1</name>
    <name evidence="3" type="ORF">AVEN_267574_1</name>
    <name evidence="1" type="ORF">AVEN_270883_1</name>
</gene>
<accession>A0A4Y2SL71</accession>
<reference evidence="2 4" key="1">
    <citation type="journal article" date="2019" name="Sci. Rep.">
        <title>Orb-weaving spider Araneus ventricosus genome elucidates the spidroin gene catalogue.</title>
        <authorList>
            <person name="Kono N."/>
            <person name="Nakamura H."/>
            <person name="Ohtoshi R."/>
            <person name="Moran D.A.P."/>
            <person name="Shinohara A."/>
            <person name="Yoshida Y."/>
            <person name="Fujiwara M."/>
            <person name="Mori M."/>
            <person name="Tomita M."/>
            <person name="Arakawa K."/>
        </authorList>
    </citation>
    <scope>NUCLEOTIDE SEQUENCE [LARGE SCALE GENOMIC DNA]</scope>
</reference>
<evidence type="ECO:0000313" key="1">
    <source>
        <dbReference type="EMBL" id="GBN88656.1"/>
    </source>
</evidence>
<dbReference type="PANTHER" id="PTHR46060">
    <property type="entry name" value="MARINER MOS1 TRANSPOSASE-LIKE PROTEIN"/>
    <property type="match status" value="1"/>
</dbReference>
<keyword evidence="4" id="KW-1185">Reference proteome</keyword>
<dbReference type="EMBL" id="BGPR01022397">
    <property type="protein sequence ID" value="GBN88656.1"/>
    <property type="molecule type" value="Genomic_DNA"/>
</dbReference>
<organism evidence="2 4">
    <name type="scientific">Araneus ventricosus</name>
    <name type="common">Orbweaver spider</name>
    <name type="synonym">Epeira ventricosa</name>
    <dbReference type="NCBI Taxonomy" id="182803"/>
    <lineage>
        <taxon>Eukaryota</taxon>
        <taxon>Metazoa</taxon>
        <taxon>Ecdysozoa</taxon>
        <taxon>Arthropoda</taxon>
        <taxon>Chelicerata</taxon>
        <taxon>Arachnida</taxon>
        <taxon>Araneae</taxon>
        <taxon>Araneomorphae</taxon>
        <taxon>Entelegynae</taxon>
        <taxon>Araneoidea</taxon>
        <taxon>Araneidae</taxon>
        <taxon>Araneus</taxon>
    </lineage>
</organism>
<dbReference type="PANTHER" id="PTHR46060:SF1">
    <property type="entry name" value="MARINER MOS1 TRANSPOSASE-LIKE PROTEIN"/>
    <property type="match status" value="1"/>
</dbReference>
<proteinExistence type="predicted"/>
<protein>
    <recommendedName>
        <fullName evidence="5">Mos1 transposase HTH domain-containing protein</fullName>
    </recommendedName>
</protein>
<sequence>MSRQATAKWRNMFERGHTDMDYAEREGRPTTSTNYEIAARVNELILANRPVEEDKIANKLDISHGSVHKINVEYQLEPNLLVIGRRTEILRRGHRKTYATPRLVF</sequence>
<comment type="caution">
    <text evidence="2">The sequence shown here is derived from an EMBL/GenBank/DDBJ whole genome shotgun (WGS) entry which is preliminary data.</text>
</comment>
<dbReference type="InterPro" id="IPR052709">
    <property type="entry name" value="Transposase-MT_Hybrid"/>
</dbReference>
<name>A0A4Y2SL71_ARAVE</name>
<evidence type="ECO:0000313" key="3">
    <source>
        <dbReference type="EMBL" id="GBO07638.1"/>
    </source>
</evidence>